<comment type="caution">
    <text evidence="11">The sequence shown here is derived from an EMBL/GenBank/DDBJ whole genome shotgun (WGS) entry which is preliminary data.</text>
</comment>
<evidence type="ECO:0000313" key="11">
    <source>
        <dbReference type="EMBL" id="KAA1423206.1"/>
    </source>
</evidence>
<feature type="compositionally biased region" description="Polar residues" evidence="8">
    <location>
        <begin position="393"/>
        <end position="402"/>
    </location>
</feature>
<dbReference type="CDD" id="cd14014">
    <property type="entry name" value="STKc_PknB_like"/>
    <property type="match status" value="1"/>
</dbReference>
<keyword evidence="2 11" id="KW-0723">Serine/threonine-protein kinase</keyword>
<evidence type="ECO:0000256" key="5">
    <source>
        <dbReference type="ARBA" id="ARBA00022777"/>
    </source>
</evidence>
<dbReference type="SUPFAM" id="SSF56112">
    <property type="entry name" value="Protein kinase-like (PK-like)"/>
    <property type="match status" value="1"/>
</dbReference>
<sequence length="507" mass="53319">MRGRRAQPVGSAGWRRLRAGYPCGAMTNIRVADRYALDREIGRGGSGAVWLARDEVLGRVVAMKRVGLPPGASAFEMARAEREARLAARVNHPNVISVFDFVNEGDHHWLVTEYVDGTTLATMIRERGRLSAEEAAPLLLQVAEALAEAHRTGVVHRDVKPSNILIARDGTVKLSDFGIARAESDASLTQTGLVTGSPAYLAPEVATGASATAASDVWSFGTTIYHALSGRPPYEVTGEGSAVLATLYKIAHEDPPRLRNAGWLGPLLEAAMDRDPLRRPTMDDVVSYLRARPPAPPVIGTQVLPAAEPAEPEPDRTDHTLVGTAAAPVGGVAAPAGPSNRSVGFRTALAGLAVLAVLAVVGVILVIGADDEDPTDAASPDGGAGSPSSATTQTEDSASPTRPTEAELEEFASSYVTTAASDPDAGFALLTPAYQARSTEYADFWGPVSNPEVLDVSADADAMTVTYTYQYDFPGSGNRTEQVTLFLVQEGDELLIDDAVSQVVQGG</sequence>
<keyword evidence="9" id="KW-1133">Transmembrane helix</keyword>
<keyword evidence="9" id="KW-0812">Transmembrane</keyword>
<dbReference type="PROSITE" id="PS00108">
    <property type="entry name" value="PROTEIN_KINASE_ST"/>
    <property type="match status" value="1"/>
</dbReference>
<evidence type="ECO:0000256" key="4">
    <source>
        <dbReference type="ARBA" id="ARBA00022741"/>
    </source>
</evidence>
<accession>A0A5B1LRR6</accession>
<dbReference type="PROSITE" id="PS50011">
    <property type="entry name" value="PROTEIN_KINASE_DOM"/>
    <property type="match status" value="1"/>
</dbReference>
<dbReference type="PANTHER" id="PTHR43289">
    <property type="entry name" value="MITOGEN-ACTIVATED PROTEIN KINASE KINASE KINASE 20-RELATED"/>
    <property type="match status" value="1"/>
</dbReference>
<dbReference type="Gene3D" id="1.10.510.10">
    <property type="entry name" value="Transferase(Phosphotransferase) domain 1"/>
    <property type="match status" value="1"/>
</dbReference>
<evidence type="ECO:0000259" key="10">
    <source>
        <dbReference type="PROSITE" id="PS50011"/>
    </source>
</evidence>
<dbReference type="AlphaFoldDB" id="A0A5B1LRR6"/>
<dbReference type="Proteomes" id="UP000324351">
    <property type="component" value="Unassembled WGS sequence"/>
</dbReference>
<evidence type="ECO:0000256" key="2">
    <source>
        <dbReference type="ARBA" id="ARBA00022527"/>
    </source>
</evidence>
<keyword evidence="6 7" id="KW-0067">ATP-binding</keyword>
<dbReference type="GO" id="GO:0004674">
    <property type="term" value="F:protein serine/threonine kinase activity"/>
    <property type="evidence" value="ECO:0007669"/>
    <property type="project" value="UniProtKB-KW"/>
</dbReference>
<dbReference type="InterPro" id="IPR008271">
    <property type="entry name" value="Ser/Thr_kinase_AS"/>
</dbReference>
<keyword evidence="5 11" id="KW-0418">Kinase</keyword>
<evidence type="ECO:0000256" key="1">
    <source>
        <dbReference type="ARBA" id="ARBA00012513"/>
    </source>
</evidence>
<evidence type="ECO:0000256" key="3">
    <source>
        <dbReference type="ARBA" id="ARBA00022679"/>
    </source>
</evidence>
<dbReference type="EMBL" id="VUJW01000018">
    <property type="protein sequence ID" value="KAA1423206.1"/>
    <property type="molecule type" value="Genomic_DNA"/>
</dbReference>
<gene>
    <name evidence="11" type="ORF">F0U47_20230</name>
</gene>
<dbReference type="GO" id="GO:0005524">
    <property type="term" value="F:ATP binding"/>
    <property type="evidence" value="ECO:0007669"/>
    <property type="project" value="UniProtKB-UniRule"/>
</dbReference>
<feature type="transmembrane region" description="Helical" evidence="9">
    <location>
        <begin position="348"/>
        <end position="369"/>
    </location>
</feature>
<dbReference type="SMART" id="SM00220">
    <property type="entry name" value="S_TKc"/>
    <property type="match status" value="1"/>
</dbReference>
<organism evidence="11 12">
    <name type="scientific">Nocardioides antri</name>
    <dbReference type="NCBI Taxonomy" id="2607659"/>
    <lineage>
        <taxon>Bacteria</taxon>
        <taxon>Bacillati</taxon>
        <taxon>Actinomycetota</taxon>
        <taxon>Actinomycetes</taxon>
        <taxon>Propionibacteriales</taxon>
        <taxon>Nocardioidaceae</taxon>
        <taxon>Nocardioides</taxon>
    </lineage>
</organism>
<keyword evidence="3" id="KW-0808">Transferase</keyword>
<dbReference type="EC" id="2.7.11.1" evidence="1"/>
<feature type="compositionally biased region" description="Low complexity" evidence="8">
    <location>
        <begin position="376"/>
        <end position="392"/>
    </location>
</feature>
<dbReference type="PANTHER" id="PTHR43289:SF6">
    <property type="entry name" value="SERINE_THREONINE-PROTEIN KINASE NEKL-3"/>
    <property type="match status" value="1"/>
</dbReference>
<dbReference type="InterPro" id="IPR000719">
    <property type="entry name" value="Prot_kinase_dom"/>
</dbReference>
<feature type="binding site" evidence="7">
    <location>
        <position position="64"/>
    </location>
    <ligand>
        <name>ATP</name>
        <dbReference type="ChEBI" id="CHEBI:30616"/>
    </ligand>
</feature>
<dbReference type="Gene3D" id="3.30.200.20">
    <property type="entry name" value="Phosphorylase Kinase, domain 1"/>
    <property type="match status" value="1"/>
</dbReference>
<evidence type="ECO:0000256" key="9">
    <source>
        <dbReference type="SAM" id="Phobius"/>
    </source>
</evidence>
<keyword evidence="4 7" id="KW-0547">Nucleotide-binding</keyword>
<feature type="region of interest" description="Disordered" evidence="8">
    <location>
        <begin position="371"/>
        <end position="405"/>
    </location>
</feature>
<protein>
    <recommendedName>
        <fullName evidence="1">non-specific serine/threonine protein kinase</fullName>
        <ecNumber evidence="1">2.7.11.1</ecNumber>
    </recommendedName>
</protein>
<feature type="domain" description="Protein kinase" evidence="10">
    <location>
        <begin position="35"/>
        <end position="299"/>
    </location>
</feature>
<reference evidence="11 12" key="2">
    <citation type="submission" date="2019-09" db="EMBL/GenBank/DDBJ databases">
        <authorList>
            <person name="Jin C."/>
        </authorList>
    </citation>
    <scope>NUCLEOTIDE SEQUENCE [LARGE SCALE GENOMIC DNA]</scope>
    <source>
        <strain evidence="11 12">BN140041</strain>
    </source>
</reference>
<evidence type="ECO:0000256" key="8">
    <source>
        <dbReference type="SAM" id="MobiDB-lite"/>
    </source>
</evidence>
<evidence type="ECO:0000256" key="6">
    <source>
        <dbReference type="ARBA" id="ARBA00022840"/>
    </source>
</evidence>
<dbReference type="Pfam" id="PF00069">
    <property type="entry name" value="Pkinase"/>
    <property type="match status" value="1"/>
</dbReference>
<dbReference type="InterPro" id="IPR011009">
    <property type="entry name" value="Kinase-like_dom_sf"/>
</dbReference>
<keyword evidence="12" id="KW-1185">Reference proteome</keyword>
<dbReference type="PROSITE" id="PS00107">
    <property type="entry name" value="PROTEIN_KINASE_ATP"/>
    <property type="match status" value="1"/>
</dbReference>
<name>A0A5B1LRR6_9ACTN</name>
<keyword evidence="9" id="KW-0472">Membrane</keyword>
<dbReference type="InterPro" id="IPR017441">
    <property type="entry name" value="Protein_kinase_ATP_BS"/>
</dbReference>
<evidence type="ECO:0000256" key="7">
    <source>
        <dbReference type="PROSITE-ProRule" id="PRU10141"/>
    </source>
</evidence>
<proteinExistence type="predicted"/>
<evidence type="ECO:0000313" key="12">
    <source>
        <dbReference type="Proteomes" id="UP000324351"/>
    </source>
</evidence>
<reference evidence="11 12" key="1">
    <citation type="submission" date="2019-09" db="EMBL/GenBank/DDBJ databases">
        <title>Nocardioides panacisoli sp. nov., isolated from the soil of a ginseng field.</title>
        <authorList>
            <person name="Cho C."/>
        </authorList>
    </citation>
    <scope>NUCLEOTIDE SEQUENCE [LARGE SCALE GENOMIC DNA]</scope>
    <source>
        <strain evidence="11 12">BN140041</strain>
    </source>
</reference>